<dbReference type="AlphaFoldDB" id="A0A1B7MX44"/>
<organism evidence="2 3">
    <name type="scientific">Rhizopogon vinicolor AM-OR11-026</name>
    <dbReference type="NCBI Taxonomy" id="1314800"/>
    <lineage>
        <taxon>Eukaryota</taxon>
        <taxon>Fungi</taxon>
        <taxon>Dikarya</taxon>
        <taxon>Basidiomycota</taxon>
        <taxon>Agaricomycotina</taxon>
        <taxon>Agaricomycetes</taxon>
        <taxon>Agaricomycetidae</taxon>
        <taxon>Boletales</taxon>
        <taxon>Suillineae</taxon>
        <taxon>Rhizopogonaceae</taxon>
        <taxon>Rhizopogon</taxon>
    </lineage>
</organism>
<keyword evidence="3" id="KW-1185">Reference proteome</keyword>
<dbReference type="Proteomes" id="UP000092154">
    <property type="component" value="Unassembled WGS sequence"/>
</dbReference>
<feature type="compositionally biased region" description="Low complexity" evidence="1">
    <location>
        <begin position="40"/>
        <end position="52"/>
    </location>
</feature>
<proteinExistence type="predicted"/>
<accession>A0A1B7MX44</accession>
<sequence>MLPLPLPLPLPLLPPLFCSPLPNQRLSSSNSLLLTLPCPQYSRTPSSSTSSPNHQRPRHEFNLFRAAQYQPDYMPALSVSAVSHTTSTSAKASSYGITKPPRPV</sequence>
<protein>
    <submittedName>
        <fullName evidence="2">Uncharacterized protein</fullName>
    </submittedName>
</protein>
<evidence type="ECO:0000313" key="3">
    <source>
        <dbReference type="Proteomes" id="UP000092154"/>
    </source>
</evidence>
<evidence type="ECO:0000313" key="2">
    <source>
        <dbReference type="EMBL" id="OAX37175.1"/>
    </source>
</evidence>
<name>A0A1B7MX44_9AGAM</name>
<dbReference type="EMBL" id="KV448367">
    <property type="protein sequence ID" value="OAX37175.1"/>
    <property type="molecule type" value="Genomic_DNA"/>
</dbReference>
<feature type="region of interest" description="Disordered" evidence="1">
    <location>
        <begin position="40"/>
        <end position="59"/>
    </location>
</feature>
<dbReference type="InParanoid" id="A0A1B7MX44"/>
<reference evidence="2 3" key="1">
    <citation type="submission" date="2016-06" db="EMBL/GenBank/DDBJ databases">
        <title>Comparative genomics of the ectomycorrhizal sister species Rhizopogon vinicolor and Rhizopogon vesiculosus (Basidiomycota: Boletales) reveals a divergence of the mating type B locus.</title>
        <authorList>
            <consortium name="DOE Joint Genome Institute"/>
            <person name="Mujic A.B."/>
            <person name="Kuo A."/>
            <person name="Tritt A."/>
            <person name="Lipzen A."/>
            <person name="Chen C."/>
            <person name="Johnson J."/>
            <person name="Sharma A."/>
            <person name="Barry K."/>
            <person name="Grigoriev I.V."/>
            <person name="Spatafora J.W."/>
        </authorList>
    </citation>
    <scope>NUCLEOTIDE SEQUENCE [LARGE SCALE GENOMIC DNA]</scope>
    <source>
        <strain evidence="2 3">AM-OR11-026</strain>
    </source>
</reference>
<evidence type="ECO:0000256" key="1">
    <source>
        <dbReference type="SAM" id="MobiDB-lite"/>
    </source>
</evidence>
<feature type="non-terminal residue" evidence="2">
    <location>
        <position position="104"/>
    </location>
</feature>
<gene>
    <name evidence="2" type="ORF">K503DRAFT_771743</name>
</gene>